<evidence type="ECO:0000259" key="14">
    <source>
        <dbReference type="PROSITE" id="PS51038"/>
    </source>
</evidence>
<dbReference type="PROSITE" id="PS51038">
    <property type="entry name" value="BAH"/>
    <property type="match status" value="2"/>
</dbReference>
<evidence type="ECO:0000313" key="16">
    <source>
        <dbReference type="Proteomes" id="UP001141806"/>
    </source>
</evidence>
<dbReference type="PIRSF" id="PIRSF037404">
    <property type="entry name" value="DNMT1"/>
    <property type="match status" value="1"/>
</dbReference>
<name>A0A9Q0K5U0_9MAGN</name>
<evidence type="ECO:0000256" key="5">
    <source>
        <dbReference type="ARBA" id="ARBA00022737"/>
    </source>
</evidence>
<accession>A0A9Q0K5U0</accession>
<dbReference type="FunFam" id="3.90.120.10:FF:000004">
    <property type="entry name" value="DNA (cytosine-5)-methyltransferase"/>
    <property type="match status" value="1"/>
</dbReference>
<evidence type="ECO:0000256" key="6">
    <source>
        <dbReference type="ARBA" id="ARBA00023125"/>
    </source>
</evidence>
<dbReference type="GO" id="GO:0032259">
    <property type="term" value="P:methylation"/>
    <property type="evidence" value="ECO:0007669"/>
    <property type="project" value="UniProtKB-KW"/>
</dbReference>
<dbReference type="GO" id="GO:0006346">
    <property type="term" value="P:DNA methylation-dependent constitutive heterochromatin formation"/>
    <property type="evidence" value="ECO:0007669"/>
    <property type="project" value="InterPro"/>
</dbReference>
<dbReference type="PRINTS" id="PR00105">
    <property type="entry name" value="C5METTRFRASE"/>
</dbReference>
<evidence type="ECO:0000256" key="12">
    <source>
        <dbReference type="RuleBase" id="RU000417"/>
    </source>
</evidence>
<dbReference type="InterPro" id="IPR018117">
    <property type="entry name" value="C5_DNA_meth_AS"/>
</dbReference>
<gene>
    <name evidence="15" type="ORF">NE237_016788</name>
</gene>
<dbReference type="InterPro" id="IPR050390">
    <property type="entry name" value="C5-Methyltransferase"/>
</dbReference>
<comment type="subcellular location">
    <subcellularLocation>
        <location evidence="1 8">Nucleus</location>
    </subcellularLocation>
</comment>
<evidence type="ECO:0000256" key="9">
    <source>
        <dbReference type="PIRSR" id="PIRSR037404-1"/>
    </source>
</evidence>
<dbReference type="InterPro" id="IPR029063">
    <property type="entry name" value="SAM-dependent_MTases_sf"/>
</dbReference>
<comment type="catalytic activity">
    <reaction evidence="8 12">
        <text>a 2'-deoxycytidine in DNA + S-adenosyl-L-methionine = a 5-methyl-2'-deoxycytidine in DNA + S-adenosyl-L-homocysteine + H(+)</text>
        <dbReference type="Rhea" id="RHEA:13681"/>
        <dbReference type="Rhea" id="RHEA-COMP:11369"/>
        <dbReference type="Rhea" id="RHEA-COMP:11370"/>
        <dbReference type="ChEBI" id="CHEBI:15378"/>
        <dbReference type="ChEBI" id="CHEBI:57856"/>
        <dbReference type="ChEBI" id="CHEBI:59789"/>
        <dbReference type="ChEBI" id="CHEBI:85452"/>
        <dbReference type="ChEBI" id="CHEBI:85454"/>
        <dbReference type="EC" id="2.1.1.37"/>
    </reaction>
</comment>
<evidence type="ECO:0000256" key="1">
    <source>
        <dbReference type="ARBA" id="ARBA00004123"/>
    </source>
</evidence>
<feature type="compositionally biased region" description="Basic and acidic residues" evidence="13">
    <location>
        <begin position="568"/>
        <end position="583"/>
    </location>
</feature>
<dbReference type="Pfam" id="PF12047">
    <property type="entry name" value="DNMT1-RFD"/>
    <property type="match status" value="2"/>
</dbReference>
<feature type="domain" description="BAH" evidence="14">
    <location>
        <begin position="824"/>
        <end position="964"/>
    </location>
</feature>
<feature type="domain" description="BAH" evidence="14">
    <location>
        <begin position="650"/>
        <end position="784"/>
    </location>
</feature>
<dbReference type="NCBIfam" id="TIGR00675">
    <property type="entry name" value="dcm"/>
    <property type="match status" value="1"/>
</dbReference>
<dbReference type="InterPro" id="IPR022702">
    <property type="entry name" value="Cytosine_MeTrfase1_RFD"/>
</dbReference>
<dbReference type="GO" id="GO:0044027">
    <property type="term" value="P:negative regulation of gene expression via chromosomal CpG island methylation"/>
    <property type="evidence" value="ECO:0007669"/>
    <property type="project" value="TreeGrafter"/>
</dbReference>
<protein>
    <recommendedName>
        <fullName evidence="8">DNA (cytosine-5)-methyltransferase</fullName>
        <ecNumber evidence="8">2.1.1.37</ecNumber>
    </recommendedName>
</protein>
<feature type="compositionally biased region" description="Basic and acidic residues" evidence="13">
    <location>
        <begin position="987"/>
        <end position="1001"/>
    </location>
</feature>
<dbReference type="PANTHER" id="PTHR10629">
    <property type="entry name" value="CYTOSINE-SPECIFIC METHYLTRANSFERASE"/>
    <property type="match status" value="1"/>
</dbReference>
<dbReference type="PROSITE" id="PS51679">
    <property type="entry name" value="SAM_MT_C5"/>
    <property type="match status" value="1"/>
</dbReference>
<evidence type="ECO:0000256" key="8">
    <source>
        <dbReference type="PIRNR" id="PIRNR037404"/>
    </source>
</evidence>
<feature type="region of interest" description="Disordered" evidence="13">
    <location>
        <begin position="567"/>
        <end position="620"/>
    </location>
</feature>
<dbReference type="InterPro" id="IPR001025">
    <property type="entry name" value="BAH_dom"/>
</dbReference>
<dbReference type="SMART" id="SM00439">
    <property type="entry name" value="BAH"/>
    <property type="match status" value="2"/>
</dbReference>
<keyword evidence="5" id="KW-0677">Repeat</keyword>
<evidence type="ECO:0000256" key="13">
    <source>
        <dbReference type="SAM" id="MobiDB-lite"/>
    </source>
</evidence>
<evidence type="ECO:0000256" key="7">
    <source>
        <dbReference type="ARBA" id="ARBA00023242"/>
    </source>
</evidence>
<evidence type="ECO:0000256" key="3">
    <source>
        <dbReference type="ARBA" id="ARBA00022679"/>
    </source>
</evidence>
<dbReference type="PANTHER" id="PTHR10629:SF52">
    <property type="entry name" value="DNA (CYTOSINE-5)-METHYLTRANSFERASE 1"/>
    <property type="match status" value="1"/>
</dbReference>
<feature type="compositionally biased region" description="Basic and acidic residues" evidence="13">
    <location>
        <begin position="598"/>
        <end position="607"/>
    </location>
</feature>
<reference evidence="15" key="1">
    <citation type="journal article" date="2023" name="Plant J.">
        <title>The genome of the king protea, Protea cynaroides.</title>
        <authorList>
            <person name="Chang J."/>
            <person name="Duong T.A."/>
            <person name="Schoeman C."/>
            <person name="Ma X."/>
            <person name="Roodt D."/>
            <person name="Barker N."/>
            <person name="Li Z."/>
            <person name="Van de Peer Y."/>
            <person name="Mizrachi E."/>
        </authorList>
    </citation>
    <scope>NUCLEOTIDE SEQUENCE</scope>
    <source>
        <tissue evidence="15">Young leaves</tissue>
    </source>
</reference>
<keyword evidence="6 8" id="KW-0238">DNA-binding</keyword>
<dbReference type="GO" id="GO:0003677">
    <property type="term" value="F:DNA binding"/>
    <property type="evidence" value="ECO:0007669"/>
    <property type="project" value="UniProtKB-KW"/>
</dbReference>
<evidence type="ECO:0000313" key="15">
    <source>
        <dbReference type="EMBL" id="KAJ4964939.1"/>
    </source>
</evidence>
<dbReference type="OrthoDB" id="5376140at2759"/>
<dbReference type="GO" id="GO:0003886">
    <property type="term" value="F:DNA (cytosine-5-)-methyltransferase activity"/>
    <property type="evidence" value="ECO:0007669"/>
    <property type="project" value="UniProtKB-UniRule"/>
</dbReference>
<keyword evidence="3 8" id="KW-0808">Transferase</keyword>
<dbReference type="EC" id="2.1.1.37" evidence="8"/>
<dbReference type="PROSITE" id="PS00094">
    <property type="entry name" value="C5_MTASE_1"/>
    <property type="match status" value="1"/>
</dbReference>
<dbReference type="Pfam" id="PF01426">
    <property type="entry name" value="BAH"/>
    <property type="match status" value="2"/>
</dbReference>
<dbReference type="Gene3D" id="3.40.50.150">
    <property type="entry name" value="Vaccinia Virus protein VP39"/>
    <property type="match status" value="1"/>
</dbReference>
<proteinExistence type="inferred from homology"/>
<dbReference type="Pfam" id="PF00145">
    <property type="entry name" value="DNA_methylase"/>
    <property type="match status" value="1"/>
</dbReference>
<keyword evidence="7 8" id="KW-0539">Nucleus</keyword>
<dbReference type="PROSITE" id="PS00095">
    <property type="entry name" value="C5_MTASE_2"/>
    <property type="match status" value="1"/>
</dbReference>
<feature type="compositionally biased region" description="Acidic residues" evidence="13">
    <location>
        <begin position="584"/>
        <end position="597"/>
    </location>
</feature>
<dbReference type="FunFam" id="3.40.50.150:FF:000128">
    <property type="entry name" value="DNA (cytosine-5)-methyltransferase"/>
    <property type="match status" value="1"/>
</dbReference>
<evidence type="ECO:0000256" key="2">
    <source>
        <dbReference type="ARBA" id="ARBA00022603"/>
    </source>
</evidence>
<comment type="caution">
    <text evidence="15">The sequence shown here is derived from an EMBL/GenBank/DDBJ whole genome shotgun (WGS) entry which is preliminary data.</text>
</comment>
<evidence type="ECO:0000256" key="11">
    <source>
        <dbReference type="RuleBase" id="RU000416"/>
    </source>
</evidence>
<keyword evidence="4 8" id="KW-0949">S-adenosyl-L-methionine</keyword>
<evidence type="ECO:0000256" key="10">
    <source>
        <dbReference type="PROSITE-ProRule" id="PRU01016"/>
    </source>
</evidence>
<evidence type="ECO:0000256" key="4">
    <source>
        <dbReference type="ARBA" id="ARBA00022691"/>
    </source>
</evidence>
<sequence>MRKRAAAATYFKERDARFSETLTIHMTSGPHDPKPNRRLTDFIIHDAARKPLPFEMIEVADMFISGTILPSEGSTEEDMDKGIRCECFGPIETWAISGFEEGFPGICVSTDVADYDCVKPANNYKKFYDHFFWKARSCIEIFQKLSKTFGGNPNFSLVELLDAVVHSISESQSFPSGISIKDFVISQGEFIHNQLIRLDESSLEDNKFSDLSVLVALRDASRKNRTSVALNPLSGESLKIRDGAEKLDDDEKLARWQHPANVLSKFYIKISENEIADDYPLPAYYKNSVQEMDEYSIFDTVHNSDNLPKSMLHNWSLYNTDSRLISLELLPMESCAEVDVTIYGSGIMTADDASGFGLDSDPKQSSTSRAYNVDGIPIYLSEIQEWMIKFRSSMPFILIRTDLAWYRLGKPSKQYAPWYEPILKAARLAINIITLLKEQSWVSRLSFSDVIRRVSEFDKDHPAYISSNPAVVERYVVVHGQIILQQLAEYPDDLIREYAFVTGLSGKMEERQHTKLENREKVALKHQTNLNPRAAMGPVVSKRKAMQATMTRLINRIWGDYYSNYSSDDLKEGDSNDPEKEVDEREENEEDNDEEADGEKVPVREMDPETPSVRQITSRSNIKQIEWDGEPVGTTCSGDPLYRQAILCGEPIVVGGAVVIEVDNSNDMLAIYFVDYMFETSEARKMVHGRLMLMGSQTILGNAANEREVFLTNECVEFELGVVQRSVVVDVRLRSWGHQHRNDNINYEKIDKARAEEKKMKGLPIEYYCKSLYWPEKGAFFKLPRETMGLGTGVCDSCKIKETEKQKEIFTVNSSESGFVYNGVEYAVHDFVYVGPNHFGDNTEDQGTSKIGRNVGLKTYVICQLLELDIPEASRKADPKSTQVKVRRLFRPGDVSPERAYSSNIREVYYSEQKLSLPVEAIEGRCEVRRKIDLPPLHGLAIFEHIFFCDNLYEFDKGAVKKLPTSVRLESSLKVDAATSRKRKGKFKDGESDHEIPDKQESVSQKSRLVMLDIFSGCGGLSEGLQQARVSETKWAIEYEVPAGEAFNRNHPDAKTFVTDCNVILRAIMEKCGDADDCISTSEAAEFAKLLRVEDINNLPLPGQVDFINGGPPCQGFSGMNRFNQNTRSKVQCETILAFLSFADYFRPRFVLLENVRNFLSFNKGQTFRLTLASLLEMGYQVRFGILEAGAYGVTQSQKHALIWAASPEELLPEWPEPMHVFAGPDLKISLPGNVQYAAVRNTANGAPFRAITVKDTIGDLPPVENGACDIMMDYQSEPVSWFQKRIRGNMLVLNGHISKEMNELNLFRCRRIPKHPGADWNDLPDEKVRLSTGQLVNLRPWCLPNTAKRHQWKGLFGRLDWDGNIPVSIIDPQHMGKVGLCFHPVQDRIVTVRECARSQGFSDSYQFIGNIQDQYRQIGNAVSPPLAFSLGRKLKEAVKQKEL</sequence>
<dbReference type="GO" id="GO:0005634">
    <property type="term" value="C:nucleus"/>
    <property type="evidence" value="ECO:0007669"/>
    <property type="project" value="UniProtKB-SubCell"/>
</dbReference>
<dbReference type="SUPFAM" id="SSF53335">
    <property type="entry name" value="S-adenosyl-L-methionine-dependent methyltransferases"/>
    <property type="match status" value="1"/>
</dbReference>
<organism evidence="15 16">
    <name type="scientific">Protea cynaroides</name>
    <dbReference type="NCBI Taxonomy" id="273540"/>
    <lineage>
        <taxon>Eukaryota</taxon>
        <taxon>Viridiplantae</taxon>
        <taxon>Streptophyta</taxon>
        <taxon>Embryophyta</taxon>
        <taxon>Tracheophyta</taxon>
        <taxon>Spermatophyta</taxon>
        <taxon>Magnoliopsida</taxon>
        <taxon>Proteales</taxon>
        <taxon>Proteaceae</taxon>
        <taxon>Protea</taxon>
    </lineage>
</organism>
<dbReference type="EMBL" id="JAMYWD010000007">
    <property type="protein sequence ID" value="KAJ4964939.1"/>
    <property type="molecule type" value="Genomic_DNA"/>
</dbReference>
<keyword evidence="16" id="KW-1185">Reference proteome</keyword>
<comment type="similarity">
    <text evidence="8 10 11">Belongs to the class I-like SAM-binding methyltransferase superfamily. C5-methyltransferase family.</text>
</comment>
<feature type="region of interest" description="Disordered" evidence="13">
    <location>
        <begin position="981"/>
        <end position="1001"/>
    </location>
</feature>
<dbReference type="CDD" id="cd04708">
    <property type="entry name" value="BAH_plantDCM_II"/>
    <property type="match status" value="1"/>
</dbReference>
<dbReference type="GO" id="GO:0003682">
    <property type="term" value="F:chromatin binding"/>
    <property type="evidence" value="ECO:0007669"/>
    <property type="project" value="UniProtKB-UniRule"/>
</dbReference>
<dbReference type="InterPro" id="IPR043151">
    <property type="entry name" value="BAH_sf"/>
</dbReference>
<dbReference type="InterPro" id="IPR001525">
    <property type="entry name" value="C5_MeTfrase"/>
</dbReference>
<keyword evidence="2 8" id="KW-0489">Methyltransferase</keyword>
<feature type="active site" evidence="9 10">
    <location>
        <position position="1114"/>
    </location>
</feature>
<dbReference type="InterPro" id="IPR031303">
    <property type="entry name" value="C5_meth_CS"/>
</dbReference>
<dbReference type="Proteomes" id="UP001141806">
    <property type="component" value="Unassembled WGS sequence"/>
</dbReference>
<dbReference type="Gene3D" id="3.90.120.10">
    <property type="entry name" value="DNA Methylase, subunit A, domain 2"/>
    <property type="match status" value="2"/>
</dbReference>
<dbReference type="Gene3D" id="2.30.30.490">
    <property type="match status" value="2"/>
</dbReference>